<dbReference type="RefSeq" id="XP_068353302.1">
    <property type="nucleotide sequence ID" value="XM_068508975.1"/>
</dbReference>
<dbReference type="VEuPathDB" id="TrichDB:TRFO_33245"/>
<reference evidence="2" key="1">
    <citation type="submission" date="2016-10" db="EMBL/GenBank/DDBJ databases">
        <authorList>
            <person name="Benchimol M."/>
            <person name="Almeida L.G."/>
            <person name="Vasconcelos A.T."/>
            <person name="Perreira-Neves A."/>
            <person name="Rosa I.A."/>
            <person name="Tasca T."/>
            <person name="Bogo M.R."/>
            <person name="de Souza W."/>
        </authorList>
    </citation>
    <scope>NUCLEOTIDE SEQUENCE [LARGE SCALE GENOMIC DNA]</scope>
    <source>
        <strain evidence="2">K</strain>
    </source>
</reference>
<accession>A0A1J4JRL2</accession>
<dbReference type="EMBL" id="MLAK01000969">
    <property type="protein sequence ID" value="OHT00166.1"/>
    <property type="molecule type" value="Genomic_DNA"/>
</dbReference>
<keyword evidence="3" id="KW-1185">Reference proteome</keyword>
<evidence type="ECO:0000313" key="3">
    <source>
        <dbReference type="Proteomes" id="UP000179807"/>
    </source>
</evidence>
<feature type="region of interest" description="Disordered" evidence="1">
    <location>
        <begin position="64"/>
        <end position="89"/>
    </location>
</feature>
<comment type="caution">
    <text evidence="2">The sequence shown here is derived from an EMBL/GenBank/DDBJ whole genome shotgun (WGS) entry which is preliminary data.</text>
</comment>
<dbReference type="PANTHER" id="PTHR47026">
    <property type="entry name" value="PIGMENTOSA GTPASE REGULATOR-LIKE PROTEIN, PUTATIVE-RELATED"/>
    <property type="match status" value="1"/>
</dbReference>
<proteinExistence type="predicted"/>
<evidence type="ECO:0000313" key="2">
    <source>
        <dbReference type="EMBL" id="OHT00166.1"/>
    </source>
</evidence>
<dbReference type="GeneID" id="94843679"/>
<organism evidence="2 3">
    <name type="scientific">Tritrichomonas foetus</name>
    <dbReference type="NCBI Taxonomy" id="1144522"/>
    <lineage>
        <taxon>Eukaryota</taxon>
        <taxon>Metamonada</taxon>
        <taxon>Parabasalia</taxon>
        <taxon>Tritrichomonadida</taxon>
        <taxon>Tritrichomonadidae</taxon>
        <taxon>Tritrichomonas</taxon>
    </lineage>
</organism>
<dbReference type="AlphaFoldDB" id="A0A1J4JRL2"/>
<gene>
    <name evidence="2" type="ORF">TRFO_33245</name>
</gene>
<dbReference type="Proteomes" id="UP000179807">
    <property type="component" value="Unassembled WGS sequence"/>
</dbReference>
<evidence type="ECO:0000256" key="1">
    <source>
        <dbReference type="SAM" id="MobiDB-lite"/>
    </source>
</evidence>
<dbReference type="PANTHER" id="PTHR47026:SF2">
    <property type="entry name" value="FLAGELLAR ASSOCIATED PROTEIN"/>
    <property type="match status" value="1"/>
</dbReference>
<name>A0A1J4JRL2_9EUKA</name>
<sequence length="392" mass="45656">MAESQLFPTAVRDPYSFDTSCAVRNDNRHSMPSISHRITDKSLINQLQRNTKLKVPIVQVSKAPRKVQPKETPSFGPYVPTTSHRNAQPPELSDEAIAIMDNPDDIPTDIEILRYVRPQLLKQRDYLSDTGDYTGALDLSKIITKVEKKLQEEESHYGEMDNVRIMLTRHQELQSIVSHFINDWNKGFDEFMRATEEDAEELRQKMQEELDAYDANKPEGIDPKLCKRSPRILSMRYKEARFALAKDYEKAEHMKRIADDAEAQEAQAAMDKTYKNFLKNRKRLIAQQKQRMENFLNHAETVRRSMLTNRDRTIQGYLRRMNDLDEKIDYECEILKVKDEDVLDHPLSEARAEFVIGEELKNPIPSFRNGLAFTLSREKMRGENASKRAQDY</sequence>
<protein>
    <submittedName>
        <fullName evidence="2">Uncharacterized protein</fullName>
    </submittedName>
</protein>